<name>A0A9E9LH45_9BURK</name>
<organism evidence="9">
    <name type="scientific">Oxalobacter aliiformigenes</name>
    <dbReference type="NCBI Taxonomy" id="2946593"/>
    <lineage>
        <taxon>Bacteria</taxon>
        <taxon>Pseudomonadati</taxon>
        <taxon>Pseudomonadota</taxon>
        <taxon>Betaproteobacteria</taxon>
        <taxon>Burkholderiales</taxon>
        <taxon>Oxalobacteraceae</taxon>
        <taxon>Oxalobacter</taxon>
    </lineage>
</organism>
<keyword evidence="4" id="KW-0443">Lipid metabolism</keyword>
<dbReference type="SMART" id="SM00563">
    <property type="entry name" value="PlsC"/>
    <property type="match status" value="1"/>
</dbReference>
<dbReference type="Proteomes" id="UP001164819">
    <property type="component" value="Chromosome"/>
</dbReference>
<keyword evidence="7" id="KW-0472">Membrane</keyword>
<keyword evidence="2" id="KW-0444">Lipid biosynthesis</keyword>
<comment type="pathway">
    <text evidence="1">Lipid metabolism.</text>
</comment>
<dbReference type="PANTHER" id="PTHR10434">
    <property type="entry name" value="1-ACYL-SN-GLYCEROL-3-PHOSPHATE ACYLTRANSFERASE"/>
    <property type="match status" value="1"/>
</dbReference>
<keyword evidence="3" id="KW-0808">Transferase</keyword>
<feature type="domain" description="Phospholipid/glycerol acyltransferase" evidence="8">
    <location>
        <begin position="64"/>
        <end position="176"/>
    </location>
</feature>
<evidence type="ECO:0000256" key="4">
    <source>
        <dbReference type="ARBA" id="ARBA00023098"/>
    </source>
</evidence>
<dbReference type="SUPFAM" id="SSF69593">
    <property type="entry name" value="Glycerol-3-phosphate (1)-acyltransferase"/>
    <property type="match status" value="1"/>
</dbReference>
<dbReference type="Proteomes" id="UP001164794">
    <property type="component" value="Chromosome"/>
</dbReference>
<evidence type="ECO:0000313" key="11">
    <source>
        <dbReference type="Proteomes" id="UP001164794"/>
    </source>
</evidence>
<sequence>MKSFFCFFRLLMHTLGAFVYGTVVYPFIDDSKKNLYVQKWSRKLLDICGVTVKIVNPELLSPRSLIVANHVSWLDIFLIYSVVSGHFIAKADMAHWPMVGWLSRKTGTLFLERSSARNLKSTLETLVRNLQARERCIFFPEGTTGRQGNMLPFHPNLFEGAINAGLPVQPFALKYVNRNGEYEPAVDSSGDISLARSMKNVFNSDYIMAELTILPVIDTTGMHRKALARQAQDVISSVLPANPPVPGNRDNPPETAPDRQDAQP</sequence>
<proteinExistence type="predicted"/>
<dbReference type="EMBL" id="CP098251">
    <property type="protein sequence ID" value="WAV91900.1"/>
    <property type="molecule type" value="Genomic_DNA"/>
</dbReference>
<dbReference type="RefSeq" id="WP_269265219.1">
    <property type="nucleotide sequence ID" value="NZ_CP098248.1"/>
</dbReference>
<keyword evidence="7" id="KW-1133">Transmembrane helix</keyword>
<accession>A0A9E9LH45</accession>
<dbReference type="GO" id="GO:0006654">
    <property type="term" value="P:phosphatidic acid biosynthetic process"/>
    <property type="evidence" value="ECO:0007669"/>
    <property type="project" value="TreeGrafter"/>
</dbReference>
<dbReference type="CDD" id="cd07989">
    <property type="entry name" value="LPLAT_AGPAT-like"/>
    <property type="match status" value="1"/>
</dbReference>
<evidence type="ECO:0000256" key="3">
    <source>
        <dbReference type="ARBA" id="ARBA00022679"/>
    </source>
</evidence>
<evidence type="ECO:0000256" key="2">
    <source>
        <dbReference type="ARBA" id="ARBA00022516"/>
    </source>
</evidence>
<dbReference type="PANTHER" id="PTHR10434:SF64">
    <property type="entry name" value="1-ACYL-SN-GLYCEROL-3-PHOSPHATE ACYLTRANSFERASE-RELATED"/>
    <property type="match status" value="1"/>
</dbReference>
<keyword evidence="7" id="KW-0812">Transmembrane</keyword>
<dbReference type="AlphaFoldDB" id="A0A9E9LH45"/>
<reference evidence="9" key="2">
    <citation type="journal article" date="2022" name="Front. Microbiol.">
        <title>New perspectives on an old grouping: The genomic and phenotypic variability of Oxalobacter formigenes and the implications for calcium oxalate stone prevention.</title>
        <authorList>
            <person name="Chmiel J.A."/>
            <person name="Carr C."/>
            <person name="Stuivenberg G.A."/>
            <person name="Venema R."/>
            <person name="Chanyi R.M."/>
            <person name="Al K.F."/>
            <person name="Giguere D."/>
            <person name="Say H."/>
            <person name="Akouris P.P."/>
            <person name="Dominguez Romero S.A."/>
            <person name="Kwong A."/>
            <person name="Tai V."/>
            <person name="Koval S.F."/>
            <person name="Razvi H."/>
            <person name="Bjazevic J."/>
            <person name="Burton J.P."/>
        </authorList>
    </citation>
    <scope>NUCLEOTIDE SEQUENCE</scope>
    <source>
        <strain evidence="9">OxK</strain>
    </source>
</reference>
<evidence type="ECO:0000256" key="7">
    <source>
        <dbReference type="SAM" id="Phobius"/>
    </source>
</evidence>
<dbReference type="InterPro" id="IPR002123">
    <property type="entry name" value="Plipid/glycerol_acylTrfase"/>
</dbReference>
<reference evidence="10" key="1">
    <citation type="journal article" date="2022" name="Front. Microbiol.">
        <title>New perspectives on an old grouping: The genomic and phenotypic variability of Oxalobacter formigenes and the implications for calcium oxalate stone prevention.</title>
        <authorList>
            <person name="Chmiel J.A."/>
            <person name="Carr C."/>
            <person name="Stuivenberg G.A."/>
            <person name="Venema R."/>
            <person name="Chanyi R.M."/>
            <person name="Al K.F."/>
            <person name="Giguere D."/>
            <person name="Say H."/>
            <person name="Akouris P.P."/>
            <person name="Dominguez Romero S.A."/>
            <person name="Kwong A."/>
            <person name="Tai V."/>
            <person name="Koval S.F."/>
            <person name="Razvi H."/>
            <person name="Bjazevic J."/>
            <person name="Burton J.P."/>
        </authorList>
    </citation>
    <scope>NUCLEOTIDE SEQUENCE</scope>
    <source>
        <strain evidence="10">HOxNP-1</strain>
    </source>
</reference>
<gene>
    <name evidence="10" type="ORF">NB645_02915</name>
    <name evidence="9" type="ORF">NB646_03995</name>
</gene>
<feature type="region of interest" description="Disordered" evidence="6">
    <location>
        <begin position="238"/>
        <end position="264"/>
    </location>
</feature>
<evidence type="ECO:0000256" key="5">
    <source>
        <dbReference type="ARBA" id="ARBA00023315"/>
    </source>
</evidence>
<evidence type="ECO:0000256" key="6">
    <source>
        <dbReference type="SAM" id="MobiDB-lite"/>
    </source>
</evidence>
<evidence type="ECO:0000259" key="8">
    <source>
        <dbReference type="SMART" id="SM00563"/>
    </source>
</evidence>
<evidence type="ECO:0000313" key="9">
    <source>
        <dbReference type="EMBL" id="WAV91900.1"/>
    </source>
</evidence>
<dbReference type="Pfam" id="PF01553">
    <property type="entry name" value="Acyltransferase"/>
    <property type="match status" value="1"/>
</dbReference>
<protein>
    <submittedName>
        <fullName evidence="9">1-acyl-sn-glycerol-3-phosphate acyltransferase</fullName>
    </submittedName>
</protein>
<dbReference type="EMBL" id="CP098248">
    <property type="protein sequence ID" value="WAV97703.1"/>
    <property type="molecule type" value="Genomic_DNA"/>
</dbReference>
<keyword evidence="5 9" id="KW-0012">Acyltransferase</keyword>
<dbReference type="GO" id="GO:0003841">
    <property type="term" value="F:1-acylglycerol-3-phosphate O-acyltransferase activity"/>
    <property type="evidence" value="ECO:0007669"/>
    <property type="project" value="TreeGrafter"/>
</dbReference>
<feature type="transmembrane region" description="Helical" evidence="7">
    <location>
        <begin position="70"/>
        <end position="89"/>
    </location>
</feature>
<evidence type="ECO:0000313" key="10">
    <source>
        <dbReference type="EMBL" id="WAV97703.1"/>
    </source>
</evidence>
<evidence type="ECO:0000256" key="1">
    <source>
        <dbReference type="ARBA" id="ARBA00005189"/>
    </source>
</evidence>
<feature type="transmembrane region" description="Helical" evidence="7">
    <location>
        <begin position="7"/>
        <end position="28"/>
    </location>
</feature>
<keyword evidence="11" id="KW-1185">Reference proteome</keyword>